<dbReference type="InterPro" id="IPR023780">
    <property type="entry name" value="Chromo_domain"/>
</dbReference>
<evidence type="ECO:0000259" key="2">
    <source>
        <dbReference type="PROSITE" id="PS50013"/>
    </source>
</evidence>
<feature type="compositionally biased region" description="Pro residues" evidence="1">
    <location>
        <begin position="214"/>
        <end position="223"/>
    </location>
</feature>
<dbReference type="EMBL" id="LUEZ02000055">
    <property type="protein sequence ID" value="RDB21269.1"/>
    <property type="molecule type" value="Genomic_DNA"/>
</dbReference>
<reference evidence="3" key="1">
    <citation type="submission" date="2018-04" db="EMBL/GenBank/DDBJ databases">
        <title>Whole genome sequencing of Hypsizygus marmoreus.</title>
        <authorList>
            <person name="Choi I.-G."/>
            <person name="Min B."/>
            <person name="Kim J.-G."/>
            <person name="Kim S."/>
            <person name="Oh Y.-L."/>
            <person name="Kong W.-S."/>
            <person name="Park H."/>
            <person name="Jeong J."/>
            <person name="Song E.-S."/>
        </authorList>
    </citation>
    <scope>NUCLEOTIDE SEQUENCE [LARGE SCALE GENOMIC DNA]</scope>
    <source>
        <strain evidence="3">51987-8</strain>
    </source>
</reference>
<feature type="compositionally biased region" description="Low complexity" evidence="1">
    <location>
        <begin position="400"/>
        <end position="414"/>
    </location>
</feature>
<accession>A0A369JGH5</accession>
<dbReference type="InterPro" id="IPR000953">
    <property type="entry name" value="Chromo/chromo_shadow_dom"/>
</dbReference>
<feature type="region of interest" description="Disordered" evidence="1">
    <location>
        <begin position="86"/>
        <end position="484"/>
    </location>
</feature>
<feature type="region of interest" description="Disordered" evidence="1">
    <location>
        <begin position="512"/>
        <end position="565"/>
    </location>
</feature>
<feature type="compositionally biased region" description="Basic and acidic residues" evidence="1">
    <location>
        <begin position="141"/>
        <end position="158"/>
    </location>
</feature>
<feature type="compositionally biased region" description="Basic and acidic residues" evidence="1">
    <location>
        <begin position="440"/>
        <end position="450"/>
    </location>
</feature>
<dbReference type="Pfam" id="PF00385">
    <property type="entry name" value="Chromo"/>
    <property type="match status" value="1"/>
</dbReference>
<gene>
    <name evidence="3" type="ORF">Hypma_011684</name>
</gene>
<feature type="domain" description="Chromo" evidence="2">
    <location>
        <begin position="8"/>
        <end position="74"/>
    </location>
</feature>
<name>A0A369JGH5_HYPMA</name>
<keyword evidence="4" id="KW-1185">Reference proteome</keyword>
<dbReference type="InParanoid" id="A0A369JGH5"/>
<feature type="compositionally biased region" description="Low complexity" evidence="1">
    <location>
        <begin position="377"/>
        <end position="387"/>
    </location>
</feature>
<dbReference type="Proteomes" id="UP000076154">
    <property type="component" value="Unassembled WGS sequence"/>
</dbReference>
<feature type="compositionally biased region" description="Polar residues" evidence="1">
    <location>
        <begin position="451"/>
        <end position="465"/>
    </location>
</feature>
<feature type="compositionally biased region" description="Basic and acidic residues" evidence="1">
    <location>
        <begin position="320"/>
        <end position="330"/>
    </location>
</feature>
<dbReference type="SMART" id="SM00298">
    <property type="entry name" value="CHROMO"/>
    <property type="match status" value="1"/>
</dbReference>
<organism evidence="3 4">
    <name type="scientific">Hypsizygus marmoreus</name>
    <name type="common">White beech mushroom</name>
    <name type="synonym">Agaricus marmoreus</name>
    <dbReference type="NCBI Taxonomy" id="39966"/>
    <lineage>
        <taxon>Eukaryota</taxon>
        <taxon>Fungi</taxon>
        <taxon>Dikarya</taxon>
        <taxon>Basidiomycota</taxon>
        <taxon>Agaricomycotina</taxon>
        <taxon>Agaricomycetes</taxon>
        <taxon>Agaricomycetidae</taxon>
        <taxon>Agaricales</taxon>
        <taxon>Tricholomatineae</taxon>
        <taxon>Lyophyllaceae</taxon>
        <taxon>Hypsizygus</taxon>
    </lineage>
</organism>
<proteinExistence type="predicted"/>
<evidence type="ECO:0000313" key="4">
    <source>
        <dbReference type="Proteomes" id="UP000076154"/>
    </source>
</evidence>
<dbReference type="GO" id="GO:0006338">
    <property type="term" value="P:chromatin remodeling"/>
    <property type="evidence" value="ECO:0007669"/>
    <property type="project" value="UniProtKB-ARBA"/>
</dbReference>
<sequence length="778" mass="84122">MSDEEVEYEVESITQARVEKRKGRGKGLIWKYRVRWKGYGPDDDTWEPTDSFSGSEHIVERFWERANLGGRDHRDMSLFKAGEEFLLTGPPRRKHKRKSLKSGVEPSPRPSPARTSKPDQDTGATPEAPREKRNRSNSIEVEARPTKRIREDSLKALDDELALPFTASSPPVEQPAHPVQHPSPPAKTPSPSKPKIPLPGRDKKRSQKTDIQPTAPPPKPARPTPRKPRASSFDEIIPPSDEEADELNQLGVTLLRETNRSTNSGIGGSSSAWPVSQDVEMAQEDRAVTLRASPDPLNDTTPSRRARAGGSSSAWQVSQDVEKTQEDRMVALRTSPDPLFDAIPSHRARAANPRVKMVDAPNLADMEGAISVKARLLRSSAPSPSASGTPQKRSHGTHASGSGSKPGPGRSSSGFLKKNTSSLLTFDKGELKSVKGRFSKRPEERRDDASTSKQTVTRENSTPSGSLRGYEDMQDDNEIQGLSNYSSAVEVPPTAVELLALAGLNESNAEALPDFDEDVPNFTEAAPVPAPAPAPEIPQSPKPVSESAQGSPSSPEPRPELANSSLQQSLALAKDKLFPIGPIVMNTLGTAWKRSTIFGPLGIASDSQAKVTDCSTSSERSPPFILRLDTSACIPVVLTDASPSPSGGPSLAFIVGNRGPPGKFYNEAAALALLDTLRTGGPSAKIVPDTSATDTQKKQFDHFCSRLNEGELFMAMAGVEVLAFCSSNNVLISQRLNVNQSLLGRPGDILVARVTIEHYTAYANAALNADERRWPESF</sequence>
<dbReference type="CDD" id="cd18968">
    <property type="entry name" value="chromodomain"/>
    <property type="match status" value="1"/>
</dbReference>
<dbReference type="Gene3D" id="2.40.50.40">
    <property type="match status" value="1"/>
</dbReference>
<dbReference type="InterPro" id="IPR016197">
    <property type="entry name" value="Chromo-like_dom_sf"/>
</dbReference>
<feature type="compositionally biased region" description="Pro residues" evidence="1">
    <location>
        <begin position="528"/>
        <end position="541"/>
    </location>
</feature>
<dbReference type="OrthoDB" id="2447764at2759"/>
<dbReference type="SUPFAM" id="SSF54160">
    <property type="entry name" value="Chromo domain-like"/>
    <property type="match status" value="1"/>
</dbReference>
<comment type="caution">
    <text evidence="3">The sequence shown here is derived from an EMBL/GenBank/DDBJ whole genome shotgun (WGS) entry which is preliminary data.</text>
</comment>
<protein>
    <recommendedName>
        <fullName evidence="2">Chromo domain-containing protein</fullName>
    </recommendedName>
</protein>
<dbReference type="AlphaFoldDB" id="A0A369JGH5"/>
<feature type="compositionally biased region" description="Pro residues" evidence="1">
    <location>
        <begin position="181"/>
        <end position="197"/>
    </location>
</feature>
<dbReference type="STRING" id="39966.A0A369JGH5"/>
<feature type="compositionally biased region" description="Basic residues" evidence="1">
    <location>
        <begin position="91"/>
        <end position="100"/>
    </location>
</feature>
<evidence type="ECO:0000313" key="3">
    <source>
        <dbReference type="EMBL" id="RDB21269.1"/>
    </source>
</evidence>
<dbReference type="PROSITE" id="PS50013">
    <property type="entry name" value="CHROMO_2"/>
    <property type="match status" value="1"/>
</dbReference>
<feature type="compositionally biased region" description="Polar residues" evidence="1">
    <location>
        <begin position="260"/>
        <end position="274"/>
    </location>
</feature>
<evidence type="ECO:0000256" key="1">
    <source>
        <dbReference type="SAM" id="MobiDB-lite"/>
    </source>
</evidence>